<dbReference type="Pfam" id="PF13817">
    <property type="entry name" value="DDE_Tnp_IS66_C"/>
    <property type="match status" value="1"/>
</dbReference>
<evidence type="ECO:0000313" key="5">
    <source>
        <dbReference type="Proteomes" id="UP000295021"/>
    </source>
</evidence>
<dbReference type="AlphaFoldDB" id="A0AAX2QG23"/>
<dbReference type="Pfam" id="PF03050">
    <property type="entry name" value="DDE_Tnp_IS66"/>
    <property type="match status" value="1"/>
</dbReference>
<dbReference type="InterPro" id="IPR004291">
    <property type="entry name" value="Transposase_IS66_central"/>
</dbReference>
<dbReference type="EMBL" id="SMBI01000012">
    <property type="protein sequence ID" value="TCU19935.1"/>
    <property type="molecule type" value="Genomic_DNA"/>
</dbReference>
<evidence type="ECO:0000256" key="1">
    <source>
        <dbReference type="SAM" id="MobiDB-lite"/>
    </source>
</evidence>
<feature type="domain" description="Transposase IS66 C-terminal" evidence="3">
    <location>
        <begin position="146"/>
        <end position="183"/>
    </location>
</feature>
<gene>
    <name evidence="4" type="ORF">EV131_112252</name>
</gene>
<evidence type="ECO:0000259" key="2">
    <source>
        <dbReference type="Pfam" id="PF03050"/>
    </source>
</evidence>
<dbReference type="Proteomes" id="UP000295021">
    <property type="component" value="Unassembled WGS sequence"/>
</dbReference>
<reference evidence="4 5" key="1">
    <citation type="submission" date="2019-03" db="EMBL/GenBank/DDBJ databases">
        <title>Genomic Encyclopedia of Type Strains, Phase IV (KMG-V): Genome sequencing to study the core and pangenomes of soil and plant-associated prokaryotes.</title>
        <authorList>
            <person name="Whitman W."/>
        </authorList>
    </citation>
    <scope>NUCLEOTIDE SEQUENCE [LARGE SCALE GENOMIC DNA]</scope>
    <source>
        <strain evidence="4 5">FB403</strain>
    </source>
</reference>
<dbReference type="InterPro" id="IPR039552">
    <property type="entry name" value="IS66_C"/>
</dbReference>
<accession>A0AAX2QG23</accession>
<organism evidence="4 5">
    <name type="scientific">Rhizobium laguerreae</name>
    <dbReference type="NCBI Taxonomy" id="1076926"/>
    <lineage>
        <taxon>Bacteria</taxon>
        <taxon>Pseudomonadati</taxon>
        <taxon>Pseudomonadota</taxon>
        <taxon>Alphaproteobacteria</taxon>
        <taxon>Hyphomicrobiales</taxon>
        <taxon>Rhizobiaceae</taxon>
        <taxon>Rhizobium/Agrobacterium group</taxon>
        <taxon>Rhizobium</taxon>
    </lineage>
</organism>
<proteinExistence type="predicted"/>
<sequence length="195" mass="21580">MTGSPWLAAGRTVGESSMSCMSQKPQRLPQRRSSVWRSSGRLRKPSGVKTLRLVRQRVGKTRRRSSRPLHLLPGDPAAGLRQIQTGGGLRDAISRRDIFERFLTDGRVEIDSNIVERAIRPQALGRKSWLFAGSDRGADRAAFMATLIMSAKLNDIDPQAWLADVLANIADTPISRLEKLLPWNWTPTQTAAVAA</sequence>
<feature type="compositionally biased region" description="Polar residues" evidence="1">
    <location>
        <begin position="14"/>
        <end position="33"/>
    </location>
</feature>
<dbReference type="PANTHER" id="PTHR33678:SF1">
    <property type="entry name" value="BLL1576 PROTEIN"/>
    <property type="match status" value="1"/>
</dbReference>
<feature type="region of interest" description="Disordered" evidence="1">
    <location>
        <begin position="1"/>
        <end position="33"/>
    </location>
</feature>
<name>A0AAX2QG23_9HYPH</name>
<dbReference type="InterPro" id="IPR052344">
    <property type="entry name" value="Transposase-related"/>
</dbReference>
<comment type="caution">
    <text evidence="4">The sequence shown here is derived from an EMBL/GenBank/DDBJ whole genome shotgun (WGS) entry which is preliminary data.</text>
</comment>
<evidence type="ECO:0000313" key="4">
    <source>
        <dbReference type="EMBL" id="TCU19935.1"/>
    </source>
</evidence>
<protein>
    <submittedName>
        <fullName evidence="4">Transposase IS66-like protein</fullName>
    </submittedName>
</protein>
<dbReference type="PANTHER" id="PTHR33678">
    <property type="entry name" value="BLL1576 PROTEIN"/>
    <property type="match status" value="1"/>
</dbReference>
<evidence type="ECO:0000259" key="3">
    <source>
        <dbReference type="Pfam" id="PF13817"/>
    </source>
</evidence>
<feature type="domain" description="Transposase IS66 central" evidence="2">
    <location>
        <begin position="82"/>
        <end position="139"/>
    </location>
</feature>